<dbReference type="PANTHER" id="PTHR45737">
    <property type="entry name" value="VON WILLEBRAND FACTOR A DOMAIN-CONTAINING PROTEIN 5A"/>
    <property type="match status" value="1"/>
</dbReference>
<dbReference type="InterPro" id="IPR002035">
    <property type="entry name" value="VWF_A"/>
</dbReference>
<dbReference type="SUPFAM" id="SSF53300">
    <property type="entry name" value="vWA-like"/>
    <property type="match status" value="1"/>
</dbReference>
<dbReference type="InterPro" id="IPR013694">
    <property type="entry name" value="VIT"/>
</dbReference>
<dbReference type="PROSITE" id="PS51468">
    <property type="entry name" value="VIT"/>
    <property type="match status" value="1"/>
</dbReference>
<dbReference type="Proteomes" id="UP000199518">
    <property type="component" value="Unassembled WGS sequence"/>
</dbReference>
<dbReference type="AlphaFoldDB" id="A0A1I3ILY8"/>
<evidence type="ECO:0000259" key="2">
    <source>
        <dbReference type="PROSITE" id="PS51468"/>
    </source>
</evidence>
<protein>
    <submittedName>
        <fullName evidence="3">Ca-activated chloride channel family protein</fullName>
    </submittedName>
</protein>
<dbReference type="Pfam" id="PF13768">
    <property type="entry name" value="VWA_3"/>
    <property type="match status" value="1"/>
</dbReference>
<evidence type="ECO:0000259" key="1">
    <source>
        <dbReference type="PROSITE" id="PS50234"/>
    </source>
</evidence>
<dbReference type="Pfam" id="PF08487">
    <property type="entry name" value="VIT"/>
    <property type="match status" value="1"/>
</dbReference>
<dbReference type="EMBL" id="FOQD01000009">
    <property type="protein sequence ID" value="SFI48988.1"/>
    <property type="molecule type" value="Genomic_DNA"/>
</dbReference>
<accession>A0A1I3ILY8</accession>
<feature type="domain" description="VWFA" evidence="1">
    <location>
        <begin position="284"/>
        <end position="459"/>
    </location>
</feature>
<dbReference type="SMART" id="SM00327">
    <property type="entry name" value="VWA"/>
    <property type="match status" value="1"/>
</dbReference>
<proteinExistence type="predicted"/>
<dbReference type="PROSITE" id="PS50234">
    <property type="entry name" value="VWFA"/>
    <property type="match status" value="1"/>
</dbReference>
<dbReference type="OrthoDB" id="9784383at2"/>
<dbReference type="STRING" id="1576369.SAMN05421753_109181"/>
<evidence type="ECO:0000313" key="3">
    <source>
        <dbReference type="EMBL" id="SFI48988.1"/>
    </source>
</evidence>
<dbReference type="InterPro" id="IPR036465">
    <property type="entry name" value="vWFA_dom_sf"/>
</dbReference>
<dbReference type="RefSeq" id="WP_092050922.1">
    <property type="nucleotide sequence ID" value="NZ_FOQD01000009.1"/>
</dbReference>
<dbReference type="Gene3D" id="3.40.50.410">
    <property type="entry name" value="von Willebrand factor, type A domain"/>
    <property type="match status" value="1"/>
</dbReference>
<dbReference type="PANTHER" id="PTHR45737:SF6">
    <property type="entry name" value="VON WILLEBRAND FACTOR A DOMAIN-CONTAINING PROTEIN 5A"/>
    <property type="match status" value="1"/>
</dbReference>
<gene>
    <name evidence="3" type="ORF">SAMN05421753_109181</name>
</gene>
<keyword evidence="4" id="KW-1185">Reference proteome</keyword>
<name>A0A1I3ILY8_9PLAN</name>
<feature type="domain" description="VIT" evidence="2">
    <location>
        <begin position="34"/>
        <end position="162"/>
    </location>
</feature>
<sequence>MLRCACPLVLLLLFPMTLWGQGVLVDVREPVPLPRPLPQPPQVPRISYGVDELRVDARVRDQIADVQVSQTFRNTGSQTLEAQFLFPLPYDGAIDSLTLMVNGKEFPAQLLKAEDARQRYESIVRRNRDPALLQWIGTGLFQTNVFPIPAGEQRTVTLHYSQLLRKTDGLTDFLFPLATARYSSQPVGKISLRIAIENTVEIKNLYSPSHAVSIERNGPRQAVVKYEAQHVVPSEDFRLFIDSQAGAVGATVLSYHPEGTEDGYFLLLASPQFQTPQTDRIAKTVSFIVDKSGSMSGEKMEQTRSAARFLLNQLAENDLFNIVSFDSQVQSYRPELELMNTAARTQASAYFDGLNAGGGTNIHDALVQGLSQLRDRQRPAYVLFLTDGLPTAGETNEARITQAAKAANQAGARLLVFGVGYDVNSRLLDRLSREQHGLSEYVRPNENIEAAISRVFQRISRPVLTGVQINYELDAPGGAQVNRVYPGGELDLFAGEQLVVVGRYKNSGDVRIQLKGMVNGGEQRHEFNGHFAAAGRDSTNAFIARLWAMRRIGELIDELDLNGRNPELIEELVRLSTAHGIMTPYTAFLADDTVRPELSSTSNQLRASENLGQLDVADGATGFAQREAKQNFKYLGLAPAGAAPVMNPEAERNLPVELRTRATDPATGKAAIVQKGDQTLYRRGKLLMTPQTAGLDLDKDRSQLTAIKRFSAEYFDLVAKNSKAENELLSEQSDDEELLVQLRGVNYLIQ</sequence>
<dbReference type="SMART" id="SM00609">
    <property type="entry name" value="VIT"/>
    <property type="match status" value="1"/>
</dbReference>
<evidence type="ECO:0000313" key="4">
    <source>
        <dbReference type="Proteomes" id="UP000199518"/>
    </source>
</evidence>
<reference evidence="4" key="1">
    <citation type="submission" date="2016-10" db="EMBL/GenBank/DDBJ databases">
        <authorList>
            <person name="Varghese N."/>
            <person name="Submissions S."/>
        </authorList>
    </citation>
    <scope>NUCLEOTIDE SEQUENCE [LARGE SCALE GENOMIC DNA]</scope>
    <source>
        <strain evidence="4">DSM 26348</strain>
    </source>
</reference>
<organism evidence="3 4">
    <name type="scientific">Planctomicrobium piriforme</name>
    <dbReference type="NCBI Taxonomy" id="1576369"/>
    <lineage>
        <taxon>Bacteria</taxon>
        <taxon>Pseudomonadati</taxon>
        <taxon>Planctomycetota</taxon>
        <taxon>Planctomycetia</taxon>
        <taxon>Planctomycetales</taxon>
        <taxon>Planctomycetaceae</taxon>
        <taxon>Planctomicrobium</taxon>
    </lineage>
</organism>